<dbReference type="EMBL" id="MFJZ01000069">
    <property type="protein sequence ID" value="OGG28859.1"/>
    <property type="molecule type" value="Genomic_DNA"/>
</dbReference>
<sequence>MNQRLTEIYDMMATEHRDKFLANDIESDAMWGKPIKGVTLQIDLSEEVRGAVCNLQEKLSKLEPEALLLTPRPFQHISFNQVVYWGDTYNLGYDETWTAIKKDFLAKFQNLDNGLPSFTISFVKLIPMASAIIWCAVDEHDEMQKLRATFKERLPFPGETTRENTFIHTTVARYKTKLRDPHRVFQLLEKHQMPITMKVKKVILRKENQYPSLYTTELARIRLQ</sequence>
<organism evidence="1 2">
    <name type="scientific">Candidatus Gottesmanbacteria bacterium RIFCSPLOWO2_01_FULL_49_10</name>
    <dbReference type="NCBI Taxonomy" id="1798396"/>
    <lineage>
        <taxon>Bacteria</taxon>
        <taxon>Candidatus Gottesmaniibacteriota</taxon>
    </lineage>
</organism>
<dbReference type="Pfam" id="PF13563">
    <property type="entry name" value="2_5_RNA_ligase2"/>
    <property type="match status" value="1"/>
</dbReference>
<reference evidence="1 2" key="1">
    <citation type="journal article" date="2016" name="Nat. Commun.">
        <title>Thousands of microbial genomes shed light on interconnected biogeochemical processes in an aquifer system.</title>
        <authorList>
            <person name="Anantharaman K."/>
            <person name="Brown C.T."/>
            <person name="Hug L.A."/>
            <person name="Sharon I."/>
            <person name="Castelle C.J."/>
            <person name="Probst A.J."/>
            <person name="Thomas B.C."/>
            <person name="Singh A."/>
            <person name="Wilkins M.J."/>
            <person name="Karaoz U."/>
            <person name="Brodie E.L."/>
            <person name="Williams K.H."/>
            <person name="Hubbard S.S."/>
            <person name="Banfield J.F."/>
        </authorList>
    </citation>
    <scope>NUCLEOTIDE SEQUENCE [LARGE SCALE GENOMIC DNA]</scope>
</reference>
<dbReference type="Proteomes" id="UP000176409">
    <property type="component" value="Unassembled WGS sequence"/>
</dbReference>
<gene>
    <name evidence="1" type="ORF">A2973_04540</name>
</gene>
<dbReference type="AlphaFoldDB" id="A0A1F6AVZ5"/>
<proteinExistence type="predicted"/>
<evidence type="ECO:0000313" key="2">
    <source>
        <dbReference type="Proteomes" id="UP000176409"/>
    </source>
</evidence>
<dbReference type="SUPFAM" id="SSF55144">
    <property type="entry name" value="LigT-like"/>
    <property type="match status" value="1"/>
</dbReference>
<dbReference type="STRING" id="1798396.A2973_04540"/>
<accession>A0A1F6AVZ5</accession>
<dbReference type="Gene3D" id="3.90.1140.10">
    <property type="entry name" value="Cyclic phosphodiesterase"/>
    <property type="match status" value="1"/>
</dbReference>
<dbReference type="InterPro" id="IPR009097">
    <property type="entry name" value="Cyclic_Pdiesterase"/>
</dbReference>
<evidence type="ECO:0000313" key="1">
    <source>
        <dbReference type="EMBL" id="OGG28859.1"/>
    </source>
</evidence>
<name>A0A1F6AVZ5_9BACT</name>
<comment type="caution">
    <text evidence="1">The sequence shown here is derived from an EMBL/GenBank/DDBJ whole genome shotgun (WGS) entry which is preliminary data.</text>
</comment>
<protein>
    <submittedName>
        <fullName evidence="1">Uncharacterized protein</fullName>
    </submittedName>
</protein>